<dbReference type="EMBL" id="JAAIUW010000001">
    <property type="protein sequence ID" value="KAF7844247.1"/>
    <property type="molecule type" value="Genomic_DNA"/>
</dbReference>
<protein>
    <submittedName>
        <fullName evidence="1">Putative RNA-directed DNA polymerase</fullName>
    </submittedName>
</protein>
<dbReference type="OrthoDB" id="1436389at2759"/>
<keyword evidence="2" id="KW-1185">Reference proteome</keyword>
<organism evidence="1 2">
    <name type="scientific">Senna tora</name>
    <dbReference type="NCBI Taxonomy" id="362788"/>
    <lineage>
        <taxon>Eukaryota</taxon>
        <taxon>Viridiplantae</taxon>
        <taxon>Streptophyta</taxon>
        <taxon>Embryophyta</taxon>
        <taxon>Tracheophyta</taxon>
        <taxon>Spermatophyta</taxon>
        <taxon>Magnoliopsida</taxon>
        <taxon>eudicotyledons</taxon>
        <taxon>Gunneridae</taxon>
        <taxon>Pentapetalae</taxon>
        <taxon>rosids</taxon>
        <taxon>fabids</taxon>
        <taxon>Fabales</taxon>
        <taxon>Fabaceae</taxon>
        <taxon>Caesalpinioideae</taxon>
        <taxon>Cassia clade</taxon>
        <taxon>Senna</taxon>
    </lineage>
</organism>
<gene>
    <name evidence="1" type="ORF">G2W53_001152</name>
</gene>
<evidence type="ECO:0000313" key="1">
    <source>
        <dbReference type="EMBL" id="KAF7844247.1"/>
    </source>
</evidence>
<keyword evidence="1" id="KW-0548">Nucleotidyltransferase</keyword>
<keyword evidence="1" id="KW-0808">Transferase</keyword>
<proteinExistence type="predicted"/>
<dbReference type="Proteomes" id="UP000634136">
    <property type="component" value="Unassembled WGS sequence"/>
</dbReference>
<dbReference type="GO" id="GO:0003964">
    <property type="term" value="F:RNA-directed DNA polymerase activity"/>
    <property type="evidence" value="ECO:0007669"/>
    <property type="project" value="UniProtKB-KW"/>
</dbReference>
<reference evidence="1" key="1">
    <citation type="submission" date="2020-09" db="EMBL/GenBank/DDBJ databases">
        <title>Genome-Enabled Discovery of Anthraquinone Biosynthesis in Senna tora.</title>
        <authorList>
            <person name="Kang S.-H."/>
            <person name="Pandey R.P."/>
            <person name="Lee C.-M."/>
            <person name="Sim J.-S."/>
            <person name="Jeong J.-T."/>
            <person name="Choi B.-S."/>
            <person name="Jung M."/>
            <person name="Ginzburg D."/>
            <person name="Zhao K."/>
            <person name="Won S.Y."/>
            <person name="Oh T.-J."/>
            <person name="Yu Y."/>
            <person name="Kim N.-H."/>
            <person name="Lee O.R."/>
            <person name="Lee T.-H."/>
            <person name="Bashyal P."/>
            <person name="Kim T.-S."/>
            <person name="Lee W.-H."/>
            <person name="Kawkins C."/>
            <person name="Kim C.-K."/>
            <person name="Kim J.S."/>
            <person name="Ahn B.O."/>
            <person name="Rhee S.Y."/>
            <person name="Sohng J.K."/>
        </authorList>
    </citation>
    <scope>NUCLEOTIDE SEQUENCE</scope>
    <source>
        <tissue evidence="1">Leaf</tissue>
    </source>
</reference>
<sequence length="129" mass="14677">MGKVALIKSVSSIIASYYMQILPFPVSVCKAIDKIHRDFSWGDTKNKSKIHLVKFWAGMLHEISYSHTYREGNNTANGLAKHDLLSNDYSDFFWEPPAFVATHLWADDAGLCFTHRERLVALEALEFLA</sequence>
<keyword evidence="1" id="KW-0695">RNA-directed DNA polymerase</keyword>
<dbReference type="AlphaFoldDB" id="A0A835CMB2"/>
<accession>A0A835CMB2</accession>
<evidence type="ECO:0000313" key="2">
    <source>
        <dbReference type="Proteomes" id="UP000634136"/>
    </source>
</evidence>
<comment type="caution">
    <text evidence="1">The sequence shown here is derived from an EMBL/GenBank/DDBJ whole genome shotgun (WGS) entry which is preliminary data.</text>
</comment>
<name>A0A835CMB2_9FABA</name>